<dbReference type="Proteomes" id="UP000291084">
    <property type="component" value="Chromosome 1"/>
</dbReference>
<dbReference type="AlphaFoldDB" id="A0A0S3QWK4"/>
<accession>A0A0S3QWK4</accession>
<dbReference type="EMBL" id="AP015034">
    <property type="protein sequence ID" value="BAT72733.1"/>
    <property type="molecule type" value="Genomic_DNA"/>
</dbReference>
<sequence length="73" mass="8981">MCFFYASQFDLIYLLLLILILYIAAFFIQCPQIHFQLKFIQCPQMCYMDYRKMLYGGYIYECTCVRNKLDIFW</sequence>
<organism evidence="2 3">
    <name type="scientific">Vigna angularis var. angularis</name>
    <dbReference type="NCBI Taxonomy" id="157739"/>
    <lineage>
        <taxon>Eukaryota</taxon>
        <taxon>Viridiplantae</taxon>
        <taxon>Streptophyta</taxon>
        <taxon>Embryophyta</taxon>
        <taxon>Tracheophyta</taxon>
        <taxon>Spermatophyta</taxon>
        <taxon>Magnoliopsida</taxon>
        <taxon>eudicotyledons</taxon>
        <taxon>Gunneridae</taxon>
        <taxon>Pentapetalae</taxon>
        <taxon>rosids</taxon>
        <taxon>fabids</taxon>
        <taxon>Fabales</taxon>
        <taxon>Fabaceae</taxon>
        <taxon>Papilionoideae</taxon>
        <taxon>50 kb inversion clade</taxon>
        <taxon>NPAAA clade</taxon>
        <taxon>indigoferoid/millettioid clade</taxon>
        <taxon>Phaseoleae</taxon>
        <taxon>Vigna</taxon>
    </lineage>
</organism>
<keyword evidence="1" id="KW-0472">Membrane</keyword>
<keyword evidence="1" id="KW-0812">Transmembrane</keyword>
<feature type="transmembrane region" description="Helical" evidence="1">
    <location>
        <begin position="12"/>
        <end position="30"/>
    </location>
</feature>
<evidence type="ECO:0000256" key="1">
    <source>
        <dbReference type="SAM" id="Phobius"/>
    </source>
</evidence>
<evidence type="ECO:0000313" key="2">
    <source>
        <dbReference type="EMBL" id="BAT72733.1"/>
    </source>
</evidence>
<name>A0A0S3QWK4_PHAAN</name>
<keyword evidence="1" id="KW-1133">Transmembrane helix</keyword>
<keyword evidence="3" id="KW-1185">Reference proteome</keyword>
<protein>
    <submittedName>
        <fullName evidence="2">Uncharacterized protein</fullName>
    </submittedName>
</protein>
<evidence type="ECO:0000313" key="3">
    <source>
        <dbReference type="Proteomes" id="UP000291084"/>
    </source>
</evidence>
<proteinExistence type="predicted"/>
<reference evidence="2 3" key="1">
    <citation type="journal article" date="2015" name="Sci. Rep.">
        <title>The power of single molecule real-time sequencing technology in the de novo assembly of a eukaryotic genome.</title>
        <authorList>
            <person name="Sakai H."/>
            <person name="Naito K."/>
            <person name="Ogiso-Tanaka E."/>
            <person name="Takahashi Y."/>
            <person name="Iseki K."/>
            <person name="Muto C."/>
            <person name="Satou K."/>
            <person name="Teruya K."/>
            <person name="Shiroma A."/>
            <person name="Shimoji M."/>
            <person name="Hirano T."/>
            <person name="Itoh T."/>
            <person name="Kaga A."/>
            <person name="Tomooka N."/>
        </authorList>
    </citation>
    <scope>NUCLEOTIDE SEQUENCE [LARGE SCALE GENOMIC DNA]</scope>
    <source>
        <strain evidence="3">cv. Shumari</strain>
    </source>
</reference>
<gene>
    <name evidence="2" type="primary">Vigan.01G016600</name>
    <name evidence="2" type="ORF">VIGAN_01016600</name>
</gene>